<gene>
    <name evidence="10" type="ORF">DFH94DRAFT_831029</name>
</gene>
<feature type="transmembrane region" description="Helical" evidence="9">
    <location>
        <begin position="330"/>
        <end position="358"/>
    </location>
</feature>
<feature type="transmembrane region" description="Helical" evidence="9">
    <location>
        <begin position="175"/>
        <end position="200"/>
    </location>
</feature>
<keyword evidence="4 9" id="KW-0812">Transmembrane</keyword>
<dbReference type="InterPro" id="IPR026030">
    <property type="entry name" value="Pur-cyt_permease_Fcy2/21/22"/>
</dbReference>
<keyword evidence="3 7" id="KW-0813">Transport</keyword>
<name>A0A9P5MW56_9AGAM</name>
<dbReference type="GO" id="GO:0005886">
    <property type="term" value="C:plasma membrane"/>
    <property type="evidence" value="ECO:0007669"/>
    <property type="project" value="TreeGrafter"/>
</dbReference>
<dbReference type="Gene3D" id="1.10.4160.10">
    <property type="entry name" value="Hydantoin permease"/>
    <property type="match status" value="1"/>
</dbReference>
<dbReference type="PANTHER" id="PTHR31806:SF5">
    <property type="entry name" value="PURINE-CYTOSINE PERMEASE FCY21"/>
    <property type="match status" value="1"/>
</dbReference>
<proteinExistence type="inferred from homology"/>
<feature type="transmembrane region" description="Helical" evidence="9">
    <location>
        <begin position="364"/>
        <end position="383"/>
    </location>
</feature>
<feature type="transmembrane region" description="Helical" evidence="9">
    <location>
        <begin position="206"/>
        <end position="226"/>
    </location>
</feature>
<keyword evidence="6 7" id="KW-0472">Membrane</keyword>
<dbReference type="InterPro" id="IPR001248">
    <property type="entry name" value="Pur-cyt_permease"/>
</dbReference>
<accession>A0A9P5MW56</accession>
<evidence type="ECO:0000256" key="5">
    <source>
        <dbReference type="ARBA" id="ARBA00022989"/>
    </source>
</evidence>
<keyword evidence="11" id="KW-1185">Reference proteome</keyword>
<evidence type="ECO:0000256" key="9">
    <source>
        <dbReference type="SAM" id="Phobius"/>
    </source>
</evidence>
<protein>
    <submittedName>
        <fullName evidence="10">NCS cytosine-purine permease</fullName>
    </submittedName>
</protein>
<reference evidence="10" key="1">
    <citation type="submission" date="2019-10" db="EMBL/GenBank/DDBJ databases">
        <authorList>
            <consortium name="DOE Joint Genome Institute"/>
            <person name="Kuo A."/>
            <person name="Miyauchi S."/>
            <person name="Kiss E."/>
            <person name="Drula E."/>
            <person name="Kohler A."/>
            <person name="Sanchez-Garcia M."/>
            <person name="Andreopoulos B."/>
            <person name="Barry K.W."/>
            <person name="Bonito G."/>
            <person name="Buee M."/>
            <person name="Carver A."/>
            <person name="Chen C."/>
            <person name="Cichocki N."/>
            <person name="Clum A."/>
            <person name="Culley D."/>
            <person name="Crous P.W."/>
            <person name="Fauchery L."/>
            <person name="Girlanda M."/>
            <person name="Hayes R."/>
            <person name="Keri Z."/>
            <person name="LaButti K."/>
            <person name="Lipzen A."/>
            <person name="Lombard V."/>
            <person name="Magnuson J."/>
            <person name="Maillard F."/>
            <person name="Morin E."/>
            <person name="Murat C."/>
            <person name="Nolan M."/>
            <person name="Ohm R."/>
            <person name="Pangilinan J."/>
            <person name="Pereira M."/>
            <person name="Perotto S."/>
            <person name="Peter M."/>
            <person name="Riley R."/>
            <person name="Sitrit Y."/>
            <person name="Stielow B."/>
            <person name="Szollosi G."/>
            <person name="Zifcakova L."/>
            <person name="Stursova M."/>
            <person name="Spatafora J.W."/>
            <person name="Tedersoo L."/>
            <person name="Vaario L.-M."/>
            <person name="Yamada A."/>
            <person name="Yan M."/>
            <person name="Wang P."/>
            <person name="Xu J."/>
            <person name="Bruns T."/>
            <person name="Baldrian P."/>
            <person name="Vilgalys R."/>
            <person name="Henrissat B."/>
            <person name="Grigoriev I.V."/>
            <person name="Hibbett D."/>
            <person name="Nagy L.G."/>
            <person name="Martin F.M."/>
        </authorList>
    </citation>
    <scope>NUCLEOTIDE SEQUENCE</scope>
    <source>
        <strain evidence="10">Prilba</strain>
    </source>
</reference>
<keyword evidence="5 9" id="KW-1133">Transmembrane helix</keyword>
<organism evidence="10 11">
    <name type="scientific">Russula ochroleuca</name>
    <dbReference type="NCBI Taxonomy" id="152965"/>
    <lineage>
        <taxon>Eukaryota</taxon>
        <taxon>Fungi</taxon>
        <taxon>Dikarya</taxon>
        <taxon>Basidiomycota</taxon>
        <taxon>Agaricomycotina</taxon>
        <taxon>Agaricomycetes</taxon>
        <taxon>Russulales</taxon>
        <taxon>Russulaceae</taxon>
        <taxon>Russula</taxon>
    </lineage>
</organism>
<feature type="region of interest" description="Disordered" evidence="8">
    <location>
        <begin position="1"/>
        <end position="23"/>
    </location>
</feature>
<evidence type="ECO:0000256" key="3">
    <source>
        <dbReference type="ARBA" id="ARBA00022448"/>
    </source>
</evidence>
<evidence type="ECO:0000256" key="4">
    <source>
        <dbReference type="ARBA" id="ARBA00022692"/>
    </source>
</evidence>
<comment type="caution">
    <text evidence="10">The sequence shown here is derived from an EMBL/GenBank/DDBJ whole genome shotgun (WGS) entry which is preliminary data.</text>
</comment>
<evidence type="ECO:0000256" key="2">
    <source>
        <dbReference type="ARBA" id="ARBA00008974"/>
    </source>
</evidence>
<feature type="transmembrane region" description="Helical" evidence="9">
    <location>
        <begin position="395"/>
        <end position="417"/>
    </location>
</feature>
<dbReference type="AlphaFoldDB" id="A0A9P5MW56"/>
<dbReference type="EMBL" id="WHVB01000008">
    <property type="protein sequence ID" value="KAF8480307.1"/>
    <property type="molecule type" value="Genomic_DNA"/>
</dbReference>
<evidence type="ECO:0000256" key="6">
    <source>
        <dbReference type="ARBA" id="ARBA00023136"/>
    </source>
</evidence>
<feature type="transmembrane region" description="Helical" evidence="9">
    <location>
        <begin position="138"/>
        <end position="163"/>
    </location>
</feature>
<feature type="transmembrane region" description="Helical" evidence="9">
    <location>
        <begin position="67"/>
        <end position="89"/>
    </location>
</feature>
<evidence type="ECO:0000256" key="8">
    <source>
        <dbReference type="SAM" id="MobiDB-lite"/>
    </source>
</evidence>
<sequence>MGDPPANMRNPTKSPDEKRSYEDPVNQTWITSVANVTRFLSEKFLAWGVEARGIHPVAVEDRTETHFIKIFFIWFSANTNILSFATGTLGPVTFGLGLRESCLVILFFNLLCAVPPSYLTTWGPKLGLRQLCASRYTFGYYGAMVPSLLSLISNVGFCTLNCILGGQALASIANISWTVGIVIISLISLFVSFCGLRVLNRYENCAWVPSLLVFVVATGVGGKHFVDTPAGPASAAQIFSFAATIAGFMMTWSAFSSDYTAYFHPRVSSSRIFVYSYLGLNIPIITLQCLGVAAAISAPSVPNWNAGYTDGDVGGLLNAMLSPVGGFRKVLMVVLSLSVTGNNAPTIYSMCMAFQTLIPPLAAVPRYVFSVFATAVITVLAIVGQHKFYSTLSNFLGIIGYWIGAWVSAICVEHLYFRKGNFALYDIRS</sequence>
<comment type="subcellular location">
    <subcellularLocation>
        <location evidence="1">Membrane</location>
        <topology evidence="1">Multi-pass membrane protein</topology>
    </subcellularLocation>
</comment>
<evidence type="ECO:0000256" key="1">
    <source>
        <dbReference type="ARBA" id="ARBA00004141"/>
    </source>
</evidence>
<dbReference type="Proteomes" id="UP000759537">
    <property type="component" value="Unassembled WGS sequence"/>
</dbReference>
<feature type="transmembrane region" description="Helical" evidence="9">
    <location>
        <begin position="101"/>
        <end position="118"/>
    </location>
</feature>
<dbReference type="GO" id="GO:0022857">
    <property type="term" value="F:transmembrane transporter activity"/>
    <property type="evidence" value="ECO:0007669"/>
    <property type="project" value="InterPro"/>
</dbReference>
<feature type="transmembrane region" description="Helical" evidence="9">
    <location>
        <begin position="275"/>
        <end position="296"/>
    </location>
</feature>
<comment type="similarity">
    <text evidence="2 7">Belongs to the purine-cytosine permease (2.A.39) family.</text>
</comment>
<evidence type="ECO:0000313" key="10">
    <source>
        <dbReference type="EMBL" id="KAF8480307.1"/>
    </source>
</evidence>
<evidence type="ECO:0000313" key="11">
    <source>
        <dbReference type="Proteomes" id="UP000759537"/>
    </source>
</evidence>
<reference evidence="10" key="2">
    <citation type="journal article" date="2020" name="Nat. Commun.">
        <title>Large-scale genome sequencing of mycorrhizal fungi provides insights into the early evolution of symbiotic traits.</title>
        <authorList>
            <person name="Miyauchi S."/>
            <person name="Kiss E."/>
            <person name="Kuo A."/>
            <person name="Drula E."/>
            <person name="Kohler A."/>
            <person name="Sanchez-Garcia M."/>
            <person name="Morin E."/>
            <person name="Andreopoulos B."/>
            <person name="Barry K.W."/>
            <person name="Bonito G."/>
            <person name="Buee M."/>
            <person name="Carver A."/>
            <person name="Chen C."/>
            <person name="Cichocki N."/>
            <person name="Clum A."/>
            <person name="Culley D."/>
            <person name="Crous P.W."/>
            <person name="Fauchery L."/>
            <person name="Girlanda M."/>
            <person name="Hayes R.D."/>
            <person name="Keri Z."/>
            <person name="LaButti K."/>
            <person name="Lipzen A."/>
            <person name="Lombard V."/>
            <person name="Magnuson J."/>
            <person name="Maillard F."/>
            <person name="Murat C."/>
            <person name="Nolan M."/>
            <person name="Ohm R.A."/>
            <person name="Pangilinan J."/>
            <person name="Pereira M.F."/>
            <person name="Perotto S."/>
            <person name="Peter M."/>
            <person name="Pfister S."/>
            <person name="Riley R."/>
            <person name="Sitrit Y."/>
            <person name="Stielow J.B."/>
            <person name="Szollosi G."/>
            <person name="Zifcakova L."/>
            <person name="Stursova M."/>
            <person name="Spatafora J.W."/>
            <person name="Tedersoo L."/>
            <person name="Vaario L.M."/>
            <person name="Yamada A."/>
            <person name="Yan M."/>
            <person name="Wang P."/>
            <person name="Xu J."/>
            <person name="Bruns T."/>
            <person name="Baldrian P."/>
            <person name="Vilgalys R."/>
            <person name="Dunand C."/>
            <person name="Henrissat B."/>
            <person name="Grigoriev I.V."/>
            <person name="Hibbett D."/>
            <person name="Nagy L.G."/>
            <person name="Martin F.M."/>
        </authorList>
    </citation>
    <scope>NUCLEOTIDE SEQUENCE</scope>
    <source>
        <strain evidence="10">Prilba</strain>
    </source>
</reference>
<dbReference type="OrthoDB" id="2116389at2759"/>
<feature type="transmembrane region" description="Helical" evidence="9">
    <location>
        <begin position="238"/>
        <end position="255"/>
    </location>
</feature>
<evidence type="ECO:0000256" key="7">
    <source>
        <dbReference type="PIRNR" id="PIRNR002744"/>
    </source>
</evidence>
<dbReference type="PIRSF" id="PIRSF002744">
    <property type="entry name" value="Pur-cyt_permease"/>
    <property type="match status" value="1"/>
</dbReference>
<dbReference type="PANTHER" id="PTHR31806">
    <property type="entry name" value="PURINE-CYTOSINE PERMEASE FCY2-RELATED"/>
    <property type="match status" value="1"/>
</dbReference>
<dbReference type="Pfam" id="PF02133">
    <property type="entry name" value="Transp_cyt_pur"/>
    <property type="match status" value="1"/>
</dbReference>